<dbReference type="InterPro" id="IPR010927">
    <property type="entry name" value="T4SS_TraH"/>
</dbReference>
<protein>
    <submittedName>
        <fullName evidence="2">IncF plasmid conjugative transfer pilus assemblyprotein TraH</fullName>
    </submittedName>
</protein>
<dbReference type="Pfam" id="PF06122">
    <property type="entry name" value="TraH"/>
    <property type="match status" value="1"/>
</dbReference>
<accession>A0A0H3ZPF6</accession>
<name>A0A0H3ZPF6_9VIBR</name>
<organism evidence="2">
    <name type="scientific">Vibrio tasmaniensis</name>
    <dbReference type="NCBI Taxonomy" id="212663"/>
    <lineage>
        <taxon>Bacteria</taxon>
        <taxon>Pseudomonadati</taxon>
        <taxon>Pseudomonadota</taxon>
        <taxon>Gammaproteobacteria</taxon>
        <taxon>Vibrionales</taxon>
        <taxon>Vibrionaceae</taxon>
        <taxon>Vibrio</taxon>
    </lineage>
</organism>
<reference evidence="2" key="1">
    <citation type="journal article" date="2015" name="MBio">
        <title>Eco-Evolutionary Dynamics of Episomes among Ecologically Cohesive Bacterial Populations.</title>
        <authorList>
            <person name="Xue H."/>
            <person name="Cordero O.X."/>
            <person name="Camas F.M."/>
            <person name="Trimble W."/>
            <person name="Meyer F."/>
            <person name="Guglielmini J."/>
            <person name="Rocha E.P."/>
            <person name="Polz M.F."/>
        </authorList>
    </citation>
    <scope>NUCLEOTIDE SEQUENCE</scope>
    <source>
        <strain evidence="2">FF_112</strain>
    </source>
</reference>
<feature type="signal peptide" evidence="1">
    <location>
        <begin position="1"/>
        <end position="29"/>
    </location>
</feature>
<keyword evidence="1" id="KW-0732">Signal</keyword>
<dbReference type="EMBL" id="KP795485">
    <property type="protein sequence ID" value="AKN36332.1"/>
    <property type="molecule type" value="Genomic_DNA"/>
</dbReference>
<proteinExistence type="predicted"/>
<evidence type="ECO:0000256" key="1">
    <source>
        <dbReference type="SAM" id="SignalP"/>
    </source>
</evidence>
<feature type="chain" id="PRO_5005204506" evidence="1">
    <location>
        <begin position="30"/>
        <end position="468"/>
    </location>
</feature>
<dbReference type="AlphaFoldDB" id="A0A0H3ZPF6"/>
<evidence type="ECO:0000313" key="2">
    <source>
        <dbReference type="EMBL" id="AKN36332.1"/>
    </source>
</evidence>
<sequence>MIRPHHTPPGRARLIALMLSGLLTGASYAGGVNSSLDGFFNGLGYNANVTHPNAFKGQAANYYNGGSLYARTPIKSAQLMSVHLPEVSMGCGGIDAFMGGFSHINADGLVQFGKAVVQNAAPFAVDLALQVWAPQIKQIRDNLQNIADKFLNQSINSCEAAQAGVSGLAATFGGPAAKKHVCATIGTKGNVFDDWVGAQVECGVGGQSNAQVARARADGSAGLEDIAKTSHNIVWSAALKNGWLAGDKALAEFLMSLSGTYIYDANGRPKYYASLLADNNNLVDAMLKGGKIEYYKCDNTDEKACLSPQKKELTLAQDKGLEVRIRTTLEALYISVANDTGLTDNQKSFLEYTDTPVLAVFIGSVRSNRYPNFSAYARVISVELLTRYLRNMLTVVTTSLNHTQVDSKDIALIMSDIDRARDFTNGLSDKAKRVILTQEQLTQAYKESDSEAMSKINKQLLQNLSFGG</sequence>